<feature type="transmembrane region" description="Helical" evidence="1">
    <location>
        <begin position="367"/>
        <end position="388"/>
    </location>
</feature>
<gene>
    <name evidence="2" type="ORF">SISSUDRAFT_1067739</name>
</gene>
<dbReference type="AlphaFoldDB" id="A0A165WRP0"/>
<dbReference type="Gene3D" id="2.130.10.10">
    <property type="entry name" value="YVTN repeat-like/Quinoprotein amine dehydrogenase"/>
    <property type="match status" value="2"/>
</dbReference>
<evidence type="ECO:0000313" key="2">
    <source>
        <dbReference type="EMBL" id="KZT31457.1"/>
    </source>
</evidence>
<accession>A0A165WRP0</accession>
<dbReference type="Pfam" id="PF00400">
    <property type="entry name" value="WD40"/>
    <property type="match status" value="1"/>
</dbReference>
<dbReference type="InterPro" id="IPR001680">
    <property type="entry name" value="WD40_rpt"/>
</dbReference>
<dbReference type="SUPFAM" id="SSF50978">
    <property type="entry name" value="WD40 repeat-like"/>
    <property type="match status" value="1"/>
</dbReference>
<dbReference type="InterPro" id="IPR015943">
    <property type="entry name" value="WD40/YVTN_repeat-like_dom_sf"/>
</dbReference>
<protein>
    <submittedName>
        <fullName evidence="2">WD40 repeat-like protein</fullName>
    </submittedName>
</protein>
<dbReference type="Proteomes" id="UP000076798">
    <property type="component" value="Unassembled WGS sequence"/>
</dbReference>
<dbReference type="InterPro" id="IPR036322">
    <property type="entry name" value="WD40_repeat_dom_sf"/>
</dbReference>
<keyword evidence="1" id="KW-0812">Transmembrane</keyword>
<keyword evidence="1" id="KW-0472">Membrane</keyword>
<proteinExistence type="predicted"/>
<evidence type="ECO:0000313" key="3">
    <source>
        <dbReference type="Proteomes" id="UP000076798"/>
    </source>
</evidence>
<reference evidence="2 3" key="1">
    <citation type="journal article" date="2016" name="Mol. Biol. Evol.">
        <title>Comparative Genomics of Early-Diverging Mushroom-Forming Fungi Provides Insights into the Origins of Lignocellulose Decay Capabilities.</title>
        <authorList>
            <person name="Nagy L.G."/>
            <person name="Riley R."/>
            <person name="Tritt A."/>
            <person name="Adam C."/>
            <person name="Daum C."/>
            <person name="Floudas D."/>
            <person name="Sun H."/>
            <person name="Yadav J.S."/>
            <person name="Pangilinan J."/>
            <person name="Larsson K.H."/>
            <person name="Matsuura K."/>
            <person name="Barry K."/>
            <person name="Labutti K."/>
            <person name="Kuo R."/>
            <person name="Ohm R.A."/>
            <person name="Bhattacharya S.S."/>
            <person name="Shirouzu T."/>
            <person name="Yoshinaga Y."/>
            <person name="Martin F.M."/>
            <person name="Grigoriev I.V."/>
            <person name="Hibbett D.S."/>
        </authorList>
    </citation>
    <scope>NUCLEOTIDE SEQUENCE [LARGE SCALE GENOMIC DNA]</scope>
    <source>
        <strain evidence="2 3">HHB10207 ss-3</strain>
    </source>
</reference>
<keyword evidence="3" id="KW-1185">Reference proteome</keyword>
<sequence>MASHAVSTPRISHSAGGFRQSHLLPLPKEIKYLKISPNGKLLGVLDVDGLLRVWALETSEVIITVGTESNLPEEGPVTHFCWAQPYAPPFGVGLICAFEGGKMQTIEYRGVDPKDARQTWNSREAFQAHEGEITSLSIDSSHTYVFSVTSDQIRLWHMGPSWDMTHLATDSLELELGDRILSNSFFSGPCIWMPIATRVIRTWVIDVQGVRLSRAGNIKVPFDLRAIVVSPDERWLVALRSAGGGHLYSLPDFKHTKVVFGAHEIIESVSFVHGRHALIYSDRSGVIRLRDLSTVKDIGVLTHHKGQSIAGAISASMNGTFNIVVSATIRAAALEPPRIMVWTDSASIRPPVSDISAPMGMTPRTRLIILIIAALRVLFVFSVAKIAYEFGIIVGREKNSGVESGRWTCLLAAGGRFLSLTYGSFGYWQVAIIGGLSGFLFSKAL</sequence>
<dbReference type="SMART" id="SM00320">
    <property type="entry name" value="WD40"/>
    <property type="match status" value="3"/>
</dbReference>
<evidence type="ECO:0000256" key="1">
    <source>
        <dbReference type="SAM" id="Phobius"/>
    </source>
</evidence>
<organism evidence="2 3">
    <name type="scientific">Sistotremastrum suecicum HHB10207 ss-3</name>
    <dbReference type="NCBI Taxonomy" id="1314776"/>
    <lineage>
        <taxon>Eukaryota</taxon>
        <taxon>Fungi</taxon>
        <taxon>Dikarya</taxon>
        <taxon>Basidiomycota</taxon>
        <taxon>Agaricomycotina</taxon>
        <taxon>Agaricomycetes</taxon>
        <taxon>Sistotremastrales</taxon>
        <taxon>Sistotremastraceae</taxon>
        <taxon>Sistotremastrum</taxon>
    </lineage>
</organism>
<name>A0A165WRP0_9AGAM</name>
<dbReference type="EMBL" id="KV428573">
    <property type="protein sequence ID" value="KZT31457.1"/>
    <property type="molecule type" value="Genomic_DNA"/>
</dbReference>
<keyword evidence="1" id="KW-1133">Transmembrane helix</keyword>